<proteinExistence type="predicted"/>
<sequence length="312" mass="35291">MHEDTPPSSETGTTVYYWQSRSGFLLSSLIPEATFIQAIPGEDSVEVINRLPQSVDRFILHLAVSQTHAFPLRRDHLLSALRDRRVAVVNEHVFDVTKRHIQDVCRAADLPVAEATRDSPPTQQLIVKTNYNYGANNERALSAELRTLLGLTCISNVVLNAKKYKVVPRRNIPDAWWNRPELCIERFVENPDHIFYRVYVAGRHVAVSKVIDPKPIKKMPVGIERQTATFLLKPTALALVAGQFECPRSLLQTLFTFLAAFQLEYGALDIVFEPPNSYFVIDVNNTPFWGGSGHPELLKFLRDGLLQFSPSR</sequence>
<dbReference type="AlphaFoldDB" id="A0A5K7X3F9"/>
<reference evidence="2" key="1">
    <citation type="submission" date="2019-10" db="EMBL/GenBank/DDBJ databases">
        <title>Lacipirellula parvula gen. nov., sp. nov., representing a lineage of planctomycetes widespread in freshwater anoxic habitats, and description of the family Lacipirellulaceae.</title>
        <authorList>
            <person name="Dedysh S.N."/>
            <person name="Kulichevskaya I.S."/>
            <person name="Beletsky A.V."/>
            <person name="Rakitin A.L."/>
            <person name="Mardanov A.V."/>
            <person name="Ivanova A.A."/>
            <person name="Saltykova V.X."/>
            <person name="Rijpstra W.I.C."/>
            <person name="Sinninghe Damste J.S."/>
            <person name="Ravin N.V."/>
        </authorList>
    </citation>
    <scope>NUCLEOTIDE SEQUENCE [LARGE SCALE GENOMIC DNA]</scope>
    <source>
        <strain evidence="2">PX69</strain>
    </source>
</reference>
<dbReference type="Proteomes" id="UP000326837">
    <property type="component" value="Chromosome"/>
</dbReference>
<evidence type="ECO:0000313" key="1">
    <source>
        <dbReference type="EMBL" id="BBO31040.1"/>
    </source>
</evidence>
<dbReference type="EMBL" id="AP021861">
    <property type="protein sequence ID" value="BBO31040.1"/>
    <property type="molecule type" value="Genomic_DNA"/>
</dbReference>
<gene>
    <name evidence="1" type="ORF">PLANPX_0652</name>
</gene>
<dbReference type="KEGG" id="lpav:PLANPX_0652"/>
<keyword evidence="2" id="KW-1185">Reference proteome</keyword>
<name>A0A5K7X3F9_9BACT</name>
<protein>
    <recommendedName>
        <fullName evidence="3">ATP-grasp domain-containing protein</fullName>
    </recommendedName>
</protein>
<accession>A0A5K7X3F9</accession>
<evidence type="ECO:0000313" key="2">
    <source>
        <dbReference type="Proteomes" id="UP000326837"/>
    </source>
</evidence>
<organism evidence="1 2">
    <name type="scientific">Lacipirellula parvula</name>
    <dbReference type="NCBI Taxonomy" id="2650471"/>
    <lineage>
        <taxon>Bacteria</taxon>
        <taxon>Pseudomonadati</taxon>
        <taxon>Planctomycetota</taxon>
        <taxon>Planctomycetia</taxon>
        <taxon>Pirellulales</taxon>
        <taxon>Lacipirellulaceae</taxon>
        <taxon>Lacipirellula</taxon>
    </lineage>
</organism>
<evidence type="ECO:0008006" key="3">
    <source>
        <dbReference type="Google" id="ProtNLM"/>
    </source>
</evidence>
<dbReference type="RefSeq" id="WP_152097261.1">
    <property type="nucleotide sequence ID" value="NZ_AP021861.1"/>
</dbReference>